<dbReference type="SUPFAM" id="SSF52540">
    <property type="entry name" value="P-loop containing nucleoside triphosphate hydrolases"/>
    <property type="match status" value="1"/>
</dbReference>
<accession>A0ABR6IV03</accession>
<evidence type="ECO:0008006" key="3">
    <source>
        <dbReference type="Google" id="ProtNLM"/>
    </source>
</evidence>
<keyword evidence="2" id="KW-1185">Reference proteome</keyword>
<dbReference type="Gene3D" id="3.40.50.300">
    <property type="entry name" value="P-loop containing nucleotide triphosphate hydrolases"/>
    <property type="match status" value="1"/>
</dbReference>
<proteinExistence type="predicted"/>
<name>A0ABR6IV03_9HYPH</name>
<dbReference type="Pfam" id="PF13238">
    <property type="entry name" value="AAA_18"/>
    <property type="match status" value="1"/>
</dbReference>
<dbReference type="EMBL" id="JACIFX010000008">
    <property type="protein sequence ID" value="MBB4231515.1"/>
    <property type="molecule type" value="Genomic_DNA"/>
</dbReference>
<gene>
    <name evidence="1" type="ORF">GGD56_005393</name>
</gene>
<sequence>MIEGVSGTGKTTVAEELQRRGYHVIHGDRDLSYVGDPETGERLDGLSHETVTDSVTWGHEHHIWDVDEVTSVVADQRNAISFFCGGSRNFSRFIDLFDRVFVLDVDLDTLNRQLAGRPVDEFGGRPAERELIARLLATKEDVPKCGVVIDATAPLAVIVDGFSRNAKRSIKGPARLDGARQGASPADPSPVRGCVRQVLQNWRS</sequence>
<reference evidence="1 2" key="1">
    <citation type="submission" date="2020-08" db="EMBL/GenBank/DDBJ databases">
        <title>Genomic Encyclopedia of Type Strains, Phase IV (KMG-V): Genome sequencing to study the core and pangenomes of soil and plant-associated prokaryotes.</title>
        <authorList>
            <person name="Whitman W."/>
        </authorList>
    </citation>
    <scope>NUCLEOTIDE SEQUENCE [LARGE SCALE GENOMIC DNA]</scope>
    <source>
        <strain evidence="1 2">SEMIA 4087</strain>
    </source>
</reference>
<evidence type="ECO:0000313" key="2">
    <source>
        <dbReference type="Proteomes" id="UP000551353"/>
    </source>
</evidence>
<comment type="caution">
    <text evidence="1">The sequence shown here is derived from an EMBL/GenBank/DDBJ whole genome shotgun (WGS) entry which is preliminary data.</text>
</comment>
<evidence type="ECO:0000313" key="1">
    <source>
        <dbReference type="EMBL" id="MBB4231515.1"/>
    </source>
</evidence>
<protein>
    <recommendedName>
        <fullName evidence="3">AAA domain-containing protein</fullName>
    </recommendedName>
</protein>
<dbReference type="InterPro" id="IPR027417">
    <property type="entry name" value="P-loop_NTPase"/>
</dbReference>
<organism evidence="1 2">
    <name type="scientific">Rhizobium mongolense</name>
    <dbReference type="NCBI Taxonomy" id="57676"/>
    <lineage>
        <taxon>Bacteria</taxon>
        <taxon>Pseudomonadati</taxon>
        <taxon>Pseudomonadota</taxon>
        <taxon>Alphaproteobacteria</taxon>
        <taxon>Hyphomicrobiales</taxon>
        <taxon>Rhizobiaceae</taxon>
        <taxon>Rhizobium/Agrobacterium group</taxon>
        <taxon>Rhizobium</taxon>
    </lineage>
</organism>
<dbReference type="Proteomes" id="UP000551353">
    <property type="component" value="Unassembled WGS sequence"/>
</dbReference>